<proteinExistence type="predicted"/>
<comment type="caution">
    <text evidence="2">The sequence shown here is derived from an EMBL/GenBank/DDBJ whole genome shotgun (WGS) entry which is preliminary data.</text>
</comment>
<protein>
    <submittedName>
        <fullName evidence="2">Uncharacterized protein</fullName>
    </submittedName>
</protein>
<sequence length="150" mass="15546">MRADLDRHVRAMAVREAECALLTPPFAATDADAPAVRVDLVGCPVCGAAGASRPWPHPFRETGADLPSLSMLACESVTARAVLPIAAAVQRLPELRAASFATRAVTWLGLTGLPPADALARVDAAERWALGEDPAAPPGPPVPRTLPAST</sequence>
<feature type="compositionally biased region" description="Pro residues" evidence="1">
    <location>
        <begin position="135"/>
        <end position="144"/>
    </location>
</feature>
<dbReference type="RefSeq" id="WP_138636542.1">
    <property type="nucleotide sequence ID" value="NZ_VCKZ01000071.1"/>
</dbReference>
<dbReference type="AlphaFoldDB" id="A0A5S4H4N0"/>
<keyword evidence="3" id="KW-1185">Reference proteome</keyword>
<name>A0A5S4H4N0_9ACTN</name>
<feature type="non-terminal residue" evidence="2">
    <location>
        <position position="150"/>
    </location>
</feature>
<accession>A0A5S4H4N0</accession>
<organism evidence="2 3">
    <name type="scientific">Actinomadura geliboluensis</name>
    <dbReference type="NCBI Taxonomy" id="882440"/>
    <lineage>
        <taxon>Bacteria</taxon>
        <taxon>Bacillati</taxon>
        <taxon>Actinomycetota</taxon>
        <taxon>Actinomycetes</taxon>
        <taxon>Streptosporangiales</taxon>
        <taxon>Thermomonosporaceae</taxon>
        <taxon>Actinomadura</taxon>
    </lineage>
</organism>
<dbReference type="EMBL" id="VCKZ01000071">
    <property type="protein sequence ID" value="TMR40077.1"/>
    <property type="molecule type" value="Genomic_DNA"/>
</dbReference>
<dbReference type="Proteomes" id="UP000305238">
    <property type="component" value="Unassembled WGS sequence"/>
</dbReference>
<feature type="region of interest" description="Disordered" evidence="1">
    <location>
        <begin position="130"/>
        <end position="150"/>
    </location>
</feature>
<dbReference type="OrthoDB" id="3481786at2"/>
<gene>
    <name evidence="2" type="ORF">ETD96_12770</name>
</gene>
<reference evidence="2 3" key="1">
    <citation type="submission" date="2019-05" db="EMBL/GenBank/DDBJ databases">
        <title>Draft genome sequence of Actinomadura geliboluensis A8036.</title>
        <authorList>
            <person name="Saricaoglu S."/>
            <person name="Isik K."/>
        </authorList>
    </citation>
    <scope>NUCLEOTIDE SEQUENCE [LARGE SCALE GENOMIC DNA]</scope>
    <source>
        <strain evidence="2 3">A8036</strain>
    </source>
</reference>
<evidence type="ECO:0000256" key="1">
    <source>
        <dbReference type="SAM" id="MobiDB-lite"/>
    </source>
</evidence>
<evidence type="ECO:0000313" key="2">
    <source>
        <dbReference type="EMBL" id="TMR40077.1"/>
    </source>
</evidence>
<evidence type="ECO:0000313" key="3">
    <source>
        <dbReference type="Proteomes" id="UP000305238"/>
    </source>
</evidence>